<evidence type="ECO:0000256" key="1">
    <source>
        <dbReference type="SAM" id="MobiDB-lite"/>
    </source>
</evidence>
<evidence type="ECO:0000313" key="3">
    <source>
        <dbReference type="EMBL" id="MBB5714786.1"/>
    </source>
</evidence>
<dbReference type="AlphaFoldDB" id="A0A7W9EU40"/>
<feature type="transmembrane region" description="Helical" evidence="2">
    <location>
        <begin position="6"/>
        <end position="27"/>
    </location>
</feature>
<evidence type="ECO:0000313" key="4">
    <source>
        <dbReference type="Proteomes" id="UP000546200"/>
    </source>
</evidence>
<gene>
    <name evidence="3" type="ORF">FHS94_001622</name>
</gene>
<evidence type="ECO:0000256" key="2">
    <source>
        <dbReference type="SAM" id="Phobius"/>
    </source>
</evidence>
<name>A0A7W9EU40_9SPHN</name>
<comment type="caution">
    <text evidence="3">The sequence shown here is derived from an EMBL/GenBank/DDBJ whole genome shotgun (WGS) entry which is preliminary data.</text>
</comment>
<keyword evidence="2" id="KW-1133">Transmembrane helix</keyword>
<feature type="compositionally biased region" description="Basic and acidic residues" evidence="1">
    <location>
        <begin position="36"/>
        <end position="51"/>
    </location>
</feature>
<keyword evidence="4" id="KW-1185">Reference proteome</keyword>
<keyword evidence="2" id="KW-0812">Transmembrane</keyword>
<protein>
    <submittedName>
        <fullName evidence="3">Uncharacterized protein</fullName>
    </submittedName>
</protein>
<feature type="region of interest" description="Disordered" evidence="1">
    <location>
        <begin position="36"/>
        <end position="58"/>
    </location>
</feature>
<accession>A0A7W9EU40</accession>
<keyword evidence="2" id="KW-0472">Membrane</keyword>
<organism evidence="3 4">
    <name type="scientific">Sphingomonas aerophila</name>
    <dbReference type="NCBI Taxonomy" id="1344948"/>
    <lineage>
        <taxon>Bacteria</taxon>
        <taxon>Pseudomonadati</taxon>
        <taxon>Pseudomonadota</taxon>
        <taxon>Alphaproteobacteria</taxon>
        <taxon>Sphingomonadales</taxon>
        <taxon>Sphingomonadaceae</taxon>
        <taxon>Sphingomonas</taxon>
    </lineage>
</organism>
<reference evidence="3 4" key="1">
    <citation type="submission" date="2020-08" db="EMBL/GenBank/DDBJ databases">
        <title>Genomic Encyclopedia of Type Strains, Phase IV (KMG-IV): sequencing the most valuable type-strain genomes for metagenomic binning, comparative biology and taxonomic classification.</title>
        <authorList>
            <person name="Goeker M."/>
        </authorList>
    </citation>
    <scope>NUCLEOTIDE SEQUENCE [LARGE SCALE GENOMIC DNA]</scope>
    <source>
        <strain evidence="3 4">DSM 100044</strain>
    </source>
</reference>
<proteinExistence type="predicted"/>
<dbReference type="EMBL" id="JACIJK010000004">
    <property type="protein sequence ID" value="MBB5714786.1"/>
    <property type="molecule type" value="Genomic_DNA"/>
</dbReference>
<sequence>MDQSLWFYLLAAGPFTFSILLALDWNCSPKSAGEIRRRREAVEERARKDDDTSGGPPS</sequence>
<dbReference type="Proteomes" id="UP000546200">
    <property type="component" value="Unassembled WGS sequence"/>
</dbReference>